<dbReference type="PANTHER" id="PTHR34477:SF1">
    <property type="entry name" value="UPF0213 PROTEIN YHBQ"/>
    <property type="match status" value="1"/>
</dbReference>
<dbReference type="SUPFAM" id="SSF82771">
    <property type="entry name" value="GIY-YIG endonuclease"/>
    <property type="match status" value="1"/>
</dbReference>
<dbReference type="InterPro" id="IPR050190">
    <property type="entry name" value="UPF0213_domain"/>
</dbReference>
<accession>A0ABY5TNE8</accession>
<gene>
    <name evidence="3" type="ORF">NYF23_01770</name>
</gene>
<evidence type="ECO:0000313" key="3">
    <source>
        <dbReference type="EMBL" id="UVW35349.1"/>
    </source>
</evidence>
<feature type="domain" description="GIY-YIG" evidence="2">
    <location>
        <begin position="3"/>
        <end position="76"/>
    </location>
</feature>
<dbReference type="CDD" id="cd10456">
    <property type="entry name" value="GIY-YIG_UPF0213"/>
    <property type="match status" value="1"/>
</dbReference>
<evidence type="ECO:0000259" key="2">
    <source>
        <dbReference type="Pfam" id="PF01541"/>
    </source>
</evidence>
<evidence type="ECO:0000313" key="4">
    <source>
        <dbReference type="Proteomes" id="UP001059934"/>
    </source>
</evidence>
<evidence type="ECO:0000256" key="1">
    <source>
        <dbReference type="ARBA" id="ARBA00007435"/>
    </source>
</evidence>
<dbReference type="InterPro" id="IPR000305">
    <property type="entry name" value="GIY-YIG_endonuc"/>
</dbReference>
<sequence>MNQWFVYLIRATDQSIYTGITTDVERRFNEHLNGRAGAKYFRGRSPEEVVFVEGGHDRSSASIREAQIKKLSRQHKLALIKS</sequence>
<name>A0ABY5TNE8_9GAMM</name>
<dbReference type="PANTHER" id="PTHR34477">
    <property type="entry name" value="UPF0213 PROTEIN YHBQ"/>
    <property type="match status" value="1"/>
</dbReference>
<dbReference type="EMBL" id="CP103416">
    <property type="protein sequence ID" value="UVW35349.1"/>
    <property type="molecule type" value="Genomic_DNA"/>
</dbReference>
<proteinExistence type="inferred from homology"/>
<dbReference type="Gene3D" id="3.40.1440.10">
    <property type="entry name" value="GIY-YIG endonuclease"/>
    <property type="match status" value="1"/>
</dbReference>
<dbReference type="Pfam" id="PF01541">
    <property type="entry name" value="GIY-YIG"/>
    <property type="match status" value="1"/>
</dbReference>
<organism evidence="3 4">
    <name type="scientific">SAR92 clade bacterium H455</name>
    <dbReference type="NCBI Taxonomy" id="2974818"/>
    <lineage>
        <taxon>Bacteria</taxon>
        <taxon>Pseudomonadati</taxon>
        <taxon>Pseudomonadota</taxon>
        <taxon>Gammaproteobacteria</taxon>
        <taxon>Cellvibrionales</taxon>
        <taxon>Porticoccaceae</taxon>
        <taxon>SAR92 clade</taxon>
    </lineage>
</organism>
<reference evidence="3" key="1">
    <citation type="submission" date="2022-08" db="EMBL/GenBank/DDBJ databases">
        <title>Catabolic pathway analysis in culturable SAR92 clade bacteria reveals their overlooked roles in DMSP degradation in coastal seas.</title>
        <authorList>
            <person name="He X."/>
            <person name="Zhang X."/>
            <person name="Zhang Y."/>
        </authorList>
    </citation>
    <scope>NUCLEOTIDE SEQUENCE</scope>
    <source>
        <strain evidence="3">H455</strain>
    </source>
</reference>
<dbReference type="Proteomes" id="UP001059934">
    <property type="component" value="Chromosome"/>
</dbReference>
<comment type="similarity">
    <text evidence="1">Belongs to the UPF0213 family.</text>
</comment>
<protein>
    <submittedName>
        <fullName evidence="3">GIY-YIG nuclease family protein</fullName>
    </submittedName>
</protein>
<keyword evidence="4" id="KW-1185">Reference proteome</keyword>
<dbReference type="InterPro" id="IPR035901">
    <property type="entry name" value="GIY-YIG_endonuc_sf"/>
</dbReference>